<dbReference type="PANTHER" id="PTHR43280:SF31">
    <property type="entry name" value="TRANSCRIPTIONAL REGULATORY PROTEIN"/>
    <property type="match status" value="1"/>
</dbReference>
<gene>
    <name evidence="5" type="ORF">GCM10022224_008120</name>
</gene>
<keyword evidence="6" id="KW-1185">Reference proteome</keyword>
<dbReference type="PANTHER" id="PTHR43280">
    <property type="entry name" value="ARAC-FAMILY TRANSCRIPTIONAL REGULATOR"/>
    <property type="match status" value="1"/>
</dbReference>
<dbReference type="Proteomes" id="UP001500902">
    <property type="component" value="Unassembled WGS sequence"/>
</dbReference>
<dbReference type="SMART" id="SM00342">
    <property type="entry name" value="HTH_ARAC"/>
    <property type="match status" value="1"/>
</dbReference>
<dbReference type="InterPro" id="IPR035418">
    <property type="entry name" value="AraC-bd_2"/>
</dbReference>
<dbReference type="InterPro" id="IPR009057">
    <property type="entry name" value="Homeodomain-like_sf"/>
</dbReference>
<dbReference type="SUPFAM" id="SSF46689">
    <property type="entry name" value="Homeodomain-like"/>
    <property type="match status" value="1"/>
</dbReference>
<evidence type="ECO:0000259" key="4">
    <source>
        <dbReference type="PROSITE" id="PS01124"/>
    </source>
</evidence>
<dbReference type="Pfam" id="PF14525">
    <property type="entry name" value="AraC_binding_2"/>
    <property type="match status" value="1"/>
</dbReference>
<dbReference type="Pfam" id="PF12833">
    <property type="entry name" value="HTH_18"/>
    <property type="match status" value="1"/>
</dbReference>
<evidence type="ECO:0000313" key="6">
    <source>
        <dbReference type="Proteomes" id="UP001500902"/>
    </source>
</evidence>
<feature type="domain" description="HTH araC/xylS-type" evidence="4">
    <location>
        <begin position="220"/>
        <end position="321"/>
    </location>
</feature>
<dbReference type="PROSITE" id="PS01124">
    <property type="entry name" value="HTH_ARAC_FAMILY_2"/>
    <property type="match status" value="1"/>
</dbReference>
<evidence type="ECO:0000313" key="5">
    <source>
        <dbReference type="EMBL" id="GAA3647699.1"/>
    </source>
</evidence>
<keyword evidence="2" id="KW-0238">DNA-binding</keyword>
<accession>A0ABP7B442</accession>
<keyword evidence="3" id="KW-0804">Transcription</keyword>
<dbReference type="EMBL" id="BAAAZP010000010">
    <property type="protein sequence ID" value="GAA3647699.1"/>
    <property type="molecule type" value="Genomic_DNA"/>
</dbReference>
<keyword evidence="1" id="KW-0805">Transcription regulation</keyword>
<evidence type="ECO:0000256" key="3">
    <source>
        <dbReference type="ARBA" id="ARBA00023163"/>
    </source>
</evidence>
<proteinExistence type="predicted"/>
<reference evidence="6" key="1">
    <citation type="journal article" date="2019" name="Int. J. Syst. Evol. Microbiol.">
        <title>The Global Catalogue of Microorganisms (GCM) 10K type strain sequencing project: providing services to taxonomists for standard genome sequencing and annotation.</title>
        <authorList>
            <consortium name="The Broad Institute Genomics Platform"/>
            <consortium name="The Broad Institute Genome Sequencing Center for Infectious Disease"/>
            <person name="Wu L."/>
            <person name="Ma J."/>
        </authorList>
    </citation>
    <scope>NUCLEOTIDE SEQUENCE [LARGE SCALE GENOMIC DNA]</scope>
    <source>
        <strain evidence="6">JCM 16904</strain>
    </source>
</reference>
<name>A0ABP7B442_9ACTN</name>
<dbReference type="Gene3D" id="1.10.10.60">
    <property type="entry name" value="Homeodomain-like"/>
    <property type="match status" value="1"/>
</dbReference>
<dbReference type="RefSeq" id="WP_344873077.1">
    <property type="nucleotide sequence ID" value="NZ_BAAAZP010000010.1"/>
</dbReference>
<sequence length="325" mass="35931">MAIETIFSTNNLPAPQRYDGWCELTAKTHVPTLFTSEYASDFRARLGMADLGSVQITALTHPPLTTHRPSRLIRRSDPEMYVLGMIRRGNARFSQADRNFVAAEGDLLLYDTSQPFVGETHAQDSTCSEVTVHVPKALLPLPPDPAANGIMPALLPGTAGIGGLLKGVLQHLITDTSPLRPADTVRIGGVVVDLLTSLVAHELEADTHLPPETREATLGMQIHAFIERHLSDPLLSPSTIAEAHHVSIRYAQRIFQRQGRTISGWIRERRLDHCRRDLADPAHASQPVHAIAARWGLPHPQHFSRAFKRAYGIAPQDYRHMTLHG</sequence>
<organism evidence="5 6">
    <name type="scientific">Nonomuraea antimicrobica</name>
    <dbReference type="NCBI Taxonomy" id="561173"/>
    <lineage>
        <taxon>Bacteria</taxon>
        <taxon>Bacillati</taxon>
        <taxon>Actinomycetota</taxon>
        <taxon>Actinomycetes</taxon>
        <taxon>Streptosporangiales</taxon>
        <taxon>Streptosporangiaceae</taxon>
        <taxon>Nonomuraea</taxon>
    </lineage>
</organism>
<comment type="caution">
    <text evidence="5">The sequence shown here is derived from an EMBL/GenBank/DDBJ whole genome shotgun (WGS) entry which is preliminary data.</text>
</comment>
<protein>
    <submittedName>
        <fullName evidence="5">Helix-turn-helix domain-containing protein</fullName>
    </submittedName>
</protein>
<dbReference type="InterPro" id="IPR020449">
    <property type="entry name" value="Tscrpt_reg_AraC-type_HTH"/>
</dbReference>
<evidence type="ECO:0000256" key="1">
    <source>
        <dbReference type="ARBA" id="ARBA00023015"/>
    </source>
</evidence>
<evidence type="ECO:0000256" key="2">
    <source>
        <dbReference type="ARBA" id="ARBA00023125"/>
    </source>
</evidence>
<dbReference type="InterPro" id="IPR018060">
    <property type="entry name" value="HTH_AraC"/>
</dbReference>
<dbReference type="PRINTS" id="PR00032">
    <property type="entry name" value="HTHARAC"/>
</dbReference>